<feature type="transmembrane region" description="Helical" evidence="1">
    <location>
        <begin position="52"/>
        <end position="76"/>
    </location>
</feature>
<protein>
    <submittedName>
        <fullName evidence="2">Uncharacterized protein</fullName>
    </submittedName>
</protein>
<keyword evidence="1" id="KW-1133">Transmembrane helix</keyword>
<gene>
    <name evidence="2" type="ORF">GLOIN_2v1535242</name>
</gene>
<reference evidence="2 3" key="1">
    <citation type="journal article" date="2013" name="Proc. Natl. Acad. Sci. U.S.A.">
        <title>Genome of an arbuscular mycorrhizal fungus provides insight into the oldest plant symbiosis.</title>
        <authorList>
            <person name="Tisserant E."/>
            <person name="Malbreil M."/>
            <person name="Kuo A."/>
            <person name="Kohler A."/>
            <person name="Symeonidi A."/>
            <person name="Balestrini R."/>
            <person name="Charron P."/>
            <person name="Duensing N."/>
            <person name="Frei Dit Frey N."/>
            <person name="Gianinazzi-Pearson V."/>
            <person name="Gilbert L.B."/>
            <person name="Handa Y."/>
            <person name="Herr J.R."/>
            <person name="Hijri M."/>
            <person name="Koul R."/>
            <person name="Kawaguchi M."/>
            <person name="Krajinski F."/>
            <person name="Lammers P.J."/>
            <person name="Masclaux F.G."/>
            <person name="Murat C."/>
            <person name="Morin E."/>
            <person name="Ndikumana S."/>
            <person name="Pagni M."/>
            <person name="Petitpierre D."/>
            <person name="Requena N."/>
            <person name="Rosikiewicz P."/>
            <person name="Riley R."/>
            <person name="Saito K."/>
            <person name="San Clemente H."/>
            <person name="Shapiro H."/>
            <person name="van Tuinen D."/>
            <person name="Becard G."/>
            <person name="Bonfante P."/>
            <person name="Paszkowski U."/>
            <person name="Shachar-Hill Y.Y."/>
            <person name="Tuskan G.A."/>
            <person name="Young P.W."/>
            <person name="Sanders I.R."/>
            <person name="Henrissat B."/>
            <person name="Rensing S.A."/>
            <person name="Grigoriev I.V."/>
            <person name="Corradi N."/>
            <person name="Roux C."/>
            <person name="Martin F."/>
        </authorList>
    </citation>
    <scope>NUCLEOTIDE SEQUENCE [LARGE SCALE GENOMIC DNA]</scope>
    <source>
        <strain evidence="2 3">DAOM 197198</strain>
    </source>
</reference>
<comment type="caution">
    <text evidence="2">The sequence shown here is derived from an EMBL/GenBank/DDBJ whole genome shotgun (WGS) entry which is preliminary data.</text>
</comment>
<dbReference type="EMBL" id="AUPC02000030">
    <property type="protein sequence ID" value="POG78810.1"/>
    <property type="molecule type" value="Genomic_DNA"/>
</dbReference>
<dbReference type="Proteomes" id="UP000018888">
    <property type="component" value="Unassembled WGS sequence"/>
</dbReference>
<keyword evidence="1" id="KW-0472">Membrane</keyword>
<accession>A0A2P4QMG7</accession>
<evidence type="ECO:0000256" key="1">
    <source>
        <dbReference type="SAM" id="Phobius"/>
    </source>
</evidence>
<evidence type="ECO:0000313" key="2">
    <source>
        <dbReference type="EMBL" id="POG78810.1"/>
    </source>
</evidence>
<name>A0A2P4QMG7_RHIID</name>
<keyword evidence="1" id="KW-0812">Transmembrane</keyword>
<proteinExistence type="predicted"/>
<evidence type="ECO:0000313" key="3">
    <source>
        <dbReference type="Proteomes" id="UP000018888"/>
    </source>
</evidence>
<sequence length="90" mass="10119">MLQISFLVSIIFSPEHLFFLSLSTISKASVLAITSFHFSSEISERFRGFSSLIYVIHVIISSGSTCCTPFFSLCSLRSSRRMLPSRVTNF</sequence>
<dbReference type="AlphaFoldDB" id="A0A2P4QMG7"/>
<organism evidence="2 3">
    <name type="scientific">Rhizophagus irregularis (strain DAOM 181602 / DAOM 197198 / MUCL 43194)</name>
    <name type="common">Arbuscular mycorrhizal fungus</name>
    <name type="synonym">Glomus intraradices</name>
    <dbReference type="NCBI Taxonomy" id="747089"/>
    <lineage>
        <taxon>Eukaryota</taxon>
        <taxon>Fungi</taxon>
        <taxon>Fungi incertae sedis</taxon>
        <taxon>Mucoromycota</taxon>
        <taxon>Glomeromycotina</taxon>
        <taxon>Glomeromycetes</taxon>
        <taxon>Glomerales</taxon>
        <taxon>Glomeraceae</taxon>
        <taxon>Rhizophagus</taxon>
    </lineage>
</organism>
<keyword evidence="3" id="KW-1185">Reference proteome</keyword>
<reference evidence="2 3" key="2">
    <citation type="journal article" date="2018" name="New Phytol.">
        <title>High intraspecific genome diversity in the model arbuscular mycorrhizal symbiont Rhizophagus irregularis.</title>
        <authorList>
            <person name="Chen E.C.H."/>
            <person name="Morin E."/>
            <person name="Beaudet D."/>
            <person name="Noel J."/>
            <person name="Yildirir G."/>
            <person name="Ndikumana S."/>
            <person name="Charron P."/>
            <person name="St-Onge C."/>
            <person name="Giorgi J."/>
            <person name="Kruger M."/>
            <person name="Marton T."/>
            <person name="Ropars J."/>
            <person name="Grigoriev I.V."/>
            <person name="Hainaut M."/>
            <person name="Henrissat B."/>
            <person name="Roux C."/>
            <person name="Martin F."/>
            <person name="Corradi N."/>
        </authorList>
    </citation>
    <scope>NUCLEOTIDE SEQUENCE [LARGE SCALE GENOMIC DNA]</scope>
    <source>
        <strain evidence="2 3">DAOM 197198</strain>
    </source>
</reference>